<name>A0A9D4EA41_DREPO</name>
<reference evidence="3" key="2">
    <citation type="submission" date="2020-11" db="EMBL/GenBank/DDBJ databases">
        <authorList>
            <person name="McCartney M.A."/>
            <person name="Auch B."/>
            <person name="Kono T."/>
            <person name="Mallez S."/>
            <person name="Becker A."/>
            <person name="Gohl D.M."/>
            <person name="Silverstein K.A.T."/>
            <person name="Koren S."/>
            <person name="Bechman K.B."/>
            <person name="Herman A."/>
            <person name="Abrahante J.E."/>
            <person name="Garbe J."/>
        </authorList>
    </citation>
    <scope>NUCLEOTIDE SEQUENCE</scope>
    <source>
        <strain evidence="3">Duluth1</strain>
        <tissue evidence="3">Whole animal</tissue>
    </source>
</reference>
<evidence type="ECO:0000313" key="4">
    <source>
        <dbReference type="Proteomes" id="UP000828390"/>
    </source>
</evidence>
<accession>A0A9D4EA41</accession>
<sequence length="84" mass="9294">MPPRAKRHRVEVAQSQKVMGADQEATTGLAEPELPVPEIEHENASEPGTSARGCEQGLLNMYAHVALQTRQTSWNGEFVELRLL</sequence>
<dbReference type="EMBL" id="JAIWYP010000027">
    <property type="protein sequence ID" value="KAH3691942.1"/>
    <property type="molecule type" value="Genomic_DNA"/>
</dbReference>
<evidence type="ECO:0000313" key="2">
    <source>
        <dbReference type="EMBL" id="KAH3691942.1"/>
    </source>
</evidence>
<organism evidence="3 4">
    <name type="scientific">Dreissena polymorpha</name>
    <name type="common">Zebra mussel</name>
    <name type="synonym">Mytilus polymorpha</name>
    <dbReference type="NCBI Taxonomy" id="45954"/>
    <lineage>
        <taxon>Eukaryota</taxon>
        <taxon>Metazoa</taxon>
        <taxon>Spiralia</taxon>
        <taxon>Lophotrochozoa</taxon>
        <taxon>Mollusca</taxon>
        <taxon>Bivalvia</taxon>
        <taxon>Autobranchia</taxon>
        <taxon>Heteroconchia</taxon>
        <taxon>Euheterodonta</taxon>
        <taxon>Imparidentia</taxon>
        <taxon>Neoheterodontei</taxon>
        <taxon>Myida</taxon>
        <taxon>Dreissenoidea</taxon>
        <taxon>Dreissenidae</taxon>
        <taxon>Dreissena</taxon>
    </lineage>
</organism>
<evidence type="ECO:0000256" key="1">
    <source>
        <dbReference type="SAM" id="MobiDB-lite"/>
    </source>
</evidence>
<gene>
    <name evidence="3" type="ORF">DPMN_176963</name>
    <name evidence="2" type="ORF">DPMN_191356</name>
</gene>
<comment type="caution">
    <text evidence="3">The sequence shown here is derived from an EMBL/GenBank/DDBJ whole genome shotgun (WGS) entry which is preliminary data.</text>
</comment>
<dbReference type="EMBL" id="JAIWYP010000009">
    <property type="protein sequence ID" value="KAH3775558.1"/>
    <property type="molecule type" value="Genomic_DNA"/>
</dbReference>
<feature type="region of interest" description="Disordered" evidence="1">
    <location>
        <begin position="1"/>
        <end position="33"/>
    </location>
</feature>
<evidence type="ECO:0000313" key="3">
    <source>
        <dbReference type="EMBL" id="KAH3775558.1"/>
    </source>
</evidence>
<proteinExistence type="predicted"/>
<keyword evidence="4" id="KW-1185">Reference proteome</keyword>
<dbReference type="Proteomes" id="UP000828390">
    <property type="component" value="Unassembled WGS sequence"/>
</dbReference>
<reference evidence="3" key="1">
    <citation type="journal article" date="2019" name="bioRxiv">
        <title>The Genome of the Zebra Mussel, Dreissena polymorpha: A Resource for Invasive Species Research.</title>
        <authorList>
            <person name="McCartney M.A."/>
            <person name="Auch B."/>
            <person name="Kono T."/>
            <person name="Mallez S."/>
            <person name="Zhang Y."/>
            <person name="Obille A."/>
            <person name="Becker A."/>
            <person name="Abrahante J.E."/>
            <person name="Garbe J."/>
            <person name="Badalamenti J.P."/>
            <person name="Herman A."/>
            <person name="Mangelson H."/>
            <person name="Liachko I."/>
            <person name="Sullivan S."/>
            <person name="Sone E.D."/>
            <person name="Koren S."/>
            <person name="Silverstein K.A.T."/>
            <person name="Beckman K.B."/>
            <person name="Gohl D.M."/>
        </authorList>
    </citation>
    <scope>NUCLEOTIDE SEQUENCE</scope>
    <source>
        <strain evidence="3">Duluth1</strain>
        <tissue evidence="3">Whole animal</tissue>
    </source>
</reference>
<protein>
    <submittedName>
        <fullName evidence="3">Uncharacterized protein</fullName>
    </submittedName>
</protein>
<dbReference type="AlphaFoldDB" id="A0A9D4EA41"/>